<keyword evidence="1" id="KW-1133">Transmembrane helix</keyword>
<evidence type="ECO:0000313" key="2">
    <source>
        <dbReference type="EMBL" id="OGI65971.1"/>
    </source>
</evidence>
<gene>
    <name evidence="2" type="ORF">A2647_01255</name>
</gene>
<accession>A0A1F6V8E2</accession>
<feature type="transmembrane region" description="Helical" evidence="1">
    <location>
        <begin position="6"/>
        <end position="27"/>
    </location>
</feature>
<evidence type="ECO:0000256" key="1">
    <source>
        <dbReference type="SAM" id="Phobius"/>
    </source>
</evidence>
<dbReference type="AlphaFoldDB" id="A0A1F6V8E2"/>
<sequence length="75" mass="8902">MKNIDWKIILSVAALIYAVSFVFRVYTNHQKDREDLRHTRFEECITVLKNHQQQDSTFNDLFYTGPKSVDDCYGK</sequence>
<dbReference type="EMBL" id="MFTP01000009">
    <property type="protein sequence ID" value="OGI65971.1"/>
    <property type="molecule type" value="Genomic_DNA"/>
</dbReference>
<keyword evidence="1" id="KW-0472">Membrane</keyword>
<name>A0A1F6V8E2_9BACT</name>
<evidence type="ECO:0000313" key="3">
    <source>
        <dbReference type="Proteomes" id="UP000177370"/>
    </source>
</evidence>
<organism evidence="2 3">
    <name type="scientific">Candidatus Nomurabacteria bacterium RIFCSPHIGHO2_01_FULL_40_24b</name>
    <dbReference type="NCBI Taxonomy" id="1801739"/>
    <lineage>
        <taxon>Bacteria</taxon>
        <taxon>Candidatus Nomuraibacteriota</taxon>
    </lineage>
</organism>
<keyword evidence="1" id="KW-0812">Transmembrane</keyword>
<comment type="caution">
    <text evidence="2">The sequence shown here is derived from an EMBL/GenBank/DDBJ whole genome shotgun (WGS) entry which is preliminary data.</text>
</comment>
<reference evidence="2 3" key="1">
    <citation type="journal article" date="2016" name="Nat. Commun.">
        <title>Thousands of microbial genomes shed light on interconnected biogeochemical processes in an aquifer system.</title>
        <authorList>
            <person name="Anantharaman K."/>
            <person name="Brown C.T."/>
            <person name="Hug L.A."/>
            <person name="Sharon I."/>
            <person name="Castelle C.J."/>
            <person name="Probst A.J."/>
            <person name="Thomas B.C."/>
            <person name="Singh A."/>
            <person name="Wilkins M.J."/>
            <person name="Karaoz U."/>
            <person name="Brodie E.L."/>
            <person name="Williams K.H."/>
            <person name="Hubbard S.S."/>
            <person name="Banfield J.F."/>
        </authorList>
    </citation>
    <scope>NUCLEOTIDE SEQUENCE [LARGE SCALE GENOMIC DNA]</scope>
</reference>
<dbReference type="Proteomes" id="UP000177370">
    <property type="component" value="Unassembled WGS sequence"/>
</dbReference>
<proteinExistence type="predicted"/>
<protein>
    <submittedName>
        <fullName evidence="2">Uncharacterized protein</fullName>
    </submittedName>
</protein>